<dbReference type="SFLD" id="SFLDG01205">
    <property type="entry name" value="AMPS.1"/>
    <property type="match status" value="1"/>
</dbReference>
<dbReference type="InterPro" id="IPR050213">
    <property type="entry name" value="GST_superfamily"/>
</dbReference>
<dbReference type="OMA" id="TSHEEFQ"/>
<reference evidence="4 5" key="1">
    <citation type="submission" date="2014-06" db="EMBL/GenBank/DDBJ databases">
        <authorList>
            <person name="Swart Estienne"/>
        </authorList>
    </citation>
    <scope>NUCLEOTIDE SEQUENCE [LARGE SCALE GENOMIC DNA]</scope>
    <source>
        <strain evidence="4 5">130c</strain>
    </source>
</reference>
<keyword evidence="4" id="KW-0808">Transferase</keyword>
<evidence type="ECO:0000259" key="3">
    <source>
        <dbReference type="PROSITE" id="PS50405"/>
    </source>
</evidence>
<protein>
    <submittedName>
        <fullName evidence="4">Glutathione s-transferase</fullName>
    </submittedName>
</protein>
<proteinExistence type="predicted"/>
<dbReference type="GO" id="GO:0004364">
    <property type="term" value="F:glutathione transferase activity"/>
    <property type="evidence" value="ECO:0007669"/>
    <property type="project" value="TreeGrafter"/>
</dbReference>
<dbReference type="AlphaFoldDB" id="A0A078APU9"/>
<dbReference type="PROSITE" id="PS50405">
    <property type="entry name" value="GST_CTER"/>
    <property type="match status" value="1"/>
</dbReference>
<dbReference type="Gene3D" id="1.20.1050.10">
    <property type="match status" value="1"/>
</dbReference>
<feature type="compositionally biased region" description="Basic residues" evidence="1">
    <location>
        <begin position="1"/>
        <end position="12"/>
    </location>
</feature>
<dbReference type="Pfam" id="PF02798">
    <property type="entry name" value="GST_N"/>
    <property type="match status" value="1"/>
</dbReference>
<dbReference type="SFLD" id="SFLDS00019">
    <property type="entry name" value="Glutathione_Transferase_(cytos"/>
    <property type="match status" value="1"/>
</dbReference>
<keyword evidence="5" id="KW-1185">Reference proteome</keyword>
<dbReference type="InterPro" id="IPR036249">
    <property type="entry name" value="Thioredoxin-like_sf"/>
</dbReference>
<feature type="compositionally biased region" description="Basic and acidic residues" evidence="1">
    <location>
        <begin position="24"/>
        <end position="34"/>
    </location>
</feature>
<dbReference type="GO" id="GO:0006749">
    <property type="term" value="P:glutathione metabolic process"/>
    <property type="evidence" value="ECO:0007669"/>
    <property type="project" value="TreeGrafter"/>
</dbReference>
<evidence type="ECO:0000259" key="2">
    <source>
        <dbReference type="PROSITE" id="PS50404"/>
    </source>
</evidence>
<dbReference type="CDD" id="cd03039">
    <property type="entry name" value="GST_N_Sigma_like"/>
    <property type="match status" value="1"/>
</dbReference>
<dbReference type="PROSITE" id="PS50404">
    <property type="entry name" value="GST_NTER"/>
    <property type="match status" value="1"/>
</dbReference>
<dbReference type="Pfam" id="PF14497">
    <property type="entry name" value="GST_C_3"/>
    <property type="match status" value="1"/>
</dbReference>
<feature type="domain" description="GST C-terminal" evidence="3">
    <location>
        <begin position="199"/>
        <end position="328"/>
    </location>
</feature>
<name>A0A078APU9_STYLE</name>
<organism evidence="4 5">
    <name type="scientific">Stylonychia lemnae</name>
    <name type="common">Ciliate</name>
    <dbReference type="NCBI Taxonomy" id="5949"/>
    <lineage>
        <taxon>Eukaryota</taxon>
        <taxon>Sar</taxon>
        <taxon>Alveolata</taxon>
        <taxon>Ciliophora</taxon>
        <taxon>Intramacronucleata</taxon>
        <taxon>Spirotrichea</taxon>
        <taxon>Stichotrichia</taxon>
        <taxon>Sporadotrichida</taxon>
        <taxon>Oxytrichidae</taxon>
        <taxon>Stylonychinae</taxon>
        <taxon>Stylonychia</taxon>
    </lineage>
</organism>
<evidence type="ECO:0000313" key="5">
    <source>
        <dbReference type="Proteomes" id="UP000039865"/>
    </source>
</evidence>
<evidence type="ECO:0000256" key="1">
    <source>
        <dbReference type="SAM" id="MobiDB-lite"/>
    </source>
</evidence>
<dbReference type="PANTHER" id="PTHR11571">
    <property type="entry name" value="GLUTATHIONE S-TRANSFERASE"/>
    <property type="match status" value="1"/>
</dbReference>
<dbReference type="Proteomes" id="UP000039865">
    <property type="component" value="Unassembled WGS sequence"/>
</dbReference>
<dbReference type="EMBL" id="CCKQ01012379">
    <property type="protein sequence ID" value="CDW83996.1"/>
    <property type="molecule type" value="Genomic_DNA"/>
</dbReference>
<dbReference type="InterPro" id="IPR010987">
    <property type="entry name" value="Glutathione-S-Trfase_C-like"/>
</dbReference>
<evidence type="ECO:0000313" key="4">
    <source>
        <dbReference type="EMBL" id="CDW83996.1"/>
    </source>
</evidence>
<feature type="region of interest" description="Disordered" evidence="1">
    <location>
        <begin position="1"/>
        <end position="86"/>
    </location>
</feature>
<dbReference type="InterPro" id="IPR036282">
    <property type="entry name" value="Glutathione-S-Trfase_C_sf"/>
</dbReference>
<dbReference type="SUPFAM" id="SSF47616">
    <property type="entry name" value="GST C-terminal domain-like"/>
    <property type="match status" value="1"/>
</dbReference>
<sequence>MEGRRSKVHQSKTKLNENEDEQDERFIQKNETHKKESRRRSRSKSQHAQEEEEHANHQNYTEGKKTPSKRKYSEVKQHIEETSENQSDEKLFVNRIFYKAQRMSRKRDSHHHHNANHKIKLYYFEMYGRAEPSRMLLSHAGVEYEDVYTSHEEFQKIKGKDDRFEFDALPVLELDGEYYAESLSILRLLGKLYGYYPEDPIDAWKVDSMIDLNYDLHDDYWKFCFQSEPEKIKKCQDDYFQKHLPKYCQHVQRRLLKAGNIYISGDQITIADFLLSGWAYMFVYNESCIHSKEHLEVIKNYPDLEAYFDRMAQQLKEHLDKRPKGLMY</sequence>
<gene>
    <name evidence="4" type="primary">Contig10792.g11541</name>
    <name evidence="4" type="ORF">STYLEM_13051</name>
</gene>
<dbReference type="SFLD" id="SFLDG00363">
    <property type="entry name" value="AMPS_(cytGST):_Alpha-__Mu-__Pi"/>
    <property type="match status" value="1"/>
</dbReference>
<dbReference type="InParanoid" id="A0A078APU9"/>
<dbReference type="InterPro" id="IPR004046">
    <property type="entry name" value="GST_C"/>
</dbReference>
<dbReference type="SUPFAM" id="SSF52833">
    <property type="entry name" value="Thioredoxin-like"/>
    <property type="match status" value="1"/>
</dbReference>
<dbReference type="Gene3D" id="3.40.30.10">
    <property type="entry name" value="Glutaredoxin"/>
    <property type="match status" value="1"/>
</dbReference>
<dbReference type="OrthoDB" id="420389at2759"/>
<dbReference type="InterPro" id="IPR004045">
    <property type="entry name" value="Glutathione_S-Trfase_N"/>
</dbReference>
<dbReference type="InterPro" id="IPR040079">
    <property type="entry name" value="Glutathione_S-Trfase"/>
</dbReference>
<accession>A0A078APU9</accession>
<feature type="compositionally biased region" description="Basic and acidic residues" evidence="1">
    <location>
        <begin position="71"/>
        <end position="86"/>
    </location>
</feature>
<feature type="compositionally biased region" description="Basic residues" evidence="1">
    <location>
        <begin position="35"/>
        <end position="45"/>
    </location>
</feature>
<feature type="domain" description="GST N-terminal" evidence="2">
    <location>
        <begin position="117"/>
        <end position="197"/>
    </location>
</feature>